<gene>
    <name evidence="1" type="ORF">Patl1_00941</name>
</gene>
<proteinExistence type="predicted"/>
<evidence type="ECO:0000313" key="1">
    <source>
        <dbReference type="EMBL" id="KAJ0111225.1"/>
    </source>
</evidence>
<sequence length="106" mass="12118">MKDPLVAAEAKRRFQRIQEAYAVLSDKGKRRVYDAGLLSLLADDEDEGFCDFIQEMALMMESVNPQGCSLRDLQGLLMDMMGEKERIEFQNDWNTSQAARKKSHVS</sequence>
<organism evidence="1 2">
    <name type="scientific">Pistacia atlantica</name>
    <dbReference type="NCBI Taxonomy" id="434234"/>
    <lineage>
        <taxon>Eukaryota</taxon>
        <taxon>Viridiplantae</taxon>
        <taxon>Streptophyta</taxon>
        <taxon>Embryophyta</taxon>
        <taxon>Tracheophyta</taxon>
        <taxon>Spermatophyta</taxon>
        <taxon>Magnoliopsida</taxon>
        <taxon>eudicotyledons</taxon>
        <taxon>Gunneridae</taxon>
        <taxon>Pentapetalae</taxon>
        <taxon>rosids</taxon>
        <taxon>malvids</taxon>
        <taxon>Sapindales</taxon>
        <taxon>Anacardiaceae</taxon>
        <taxon>Pistacia</taxon>
    </lineage>
</organism>
<evidence type="ECO:0000313" key="2">
    <source>
        <dbReference type="Proteomes" id="UP001164250"/>
    </source>
</evidence>
<name>A0ACC1C6P2_9ROSI</name>
<comment type="caution">
    <text evidence="1">The sequence shown here is derived from an EMBL/GenBank/DDBJ whole genome shotgun (WGS) entry which is preliminary data.</text>
</comment>
<dbReference type="Proteomes" id="UP001164250">
    <property type="component" value="Chromosome 1"/>
</dbReference>
<dbReference type="EMBL" id="CM047897">
    <property type="protein sequence ID" value="KAJ0111225.1"/>
    <property type="molecule type" value="Genomic_DNA"/>
</dbReference>
<keyword evidence="2" id="KW-1185">Reference proteome</keyword>
<accession>A0ACC1C6P2</accession>
<protein>
    <submittedName>
        <fullName evidence="1">Uncharacterized protein</fullName>
    </submittedName>
</protein>
<reference evidence="2" key="1">
    <citation type="journal article" date="2023" name="G3 (Bethesda)">
        <title>Genome assembly and association tests identify interacting loci associated with vigor, precocity, and sex in interspecific pistachio rootstocks.</title>
        <authorList>
            <person name="Palmer W."/>
            <person name="Jacygrad E."/>
            <person name="Sagayaradj S."/>
            <person name="Cavanaugh K."/>
            <person name="Han R."/>
            <person name="Bertier L."/>
            <person name="Beede B."/>
            <person name="Kafkas S."/>
            <person name="Golino D."/>
            <person name="Preece J."/>
            <person name="Michelmore R."/>
        </authorList>
    </citation>
    <scope>NUCLEOTIDE SEQUENCE [LARGE SCALE GENOMIC DNA]</scope>
</reference>